<gene>
    <name evidence="2" type="ORF">ACHAWO_002678</name>
</gene>
<dbReference type="Proteomes" id="UP001530400">
    <property type="component" value="Unassembled WGS sequence"/>
</dbReference>
<name>A0ABD3N9S8_9STRA</name>
<dbReference type="EMBL" id="JALLPJ020001258">
    <property type="protein sequence ID" value="KAL3772848.1"/>
    <property type="molecule type" value="Genomic_DNA"/>
</dbReference>
<comment type="caution">
    <text evidence="2">The sequence shown here is derived from an EMBL/GenBank/DDBJ whole genome shotgun (WGS) entry which is preliminary data.</text>
</comment>
<feature type="region of interest" description="Disordered" evidence="1">
    <location>
        <begin position="77"/>
        <end position="137"/>
    </location>
</feature>
<dbReference type="AlphaFoldDB" id="A0ABD3N9S8"/>
<reference evidence="2 3" key="1">
    <citation type="submission" date="2024-10" db="EMBL/GenBank/DDBJ databases">
        <title>Updated reference genomes for cyclostephanoid diatoms.</title>
        <authorList>
            <person name="Roberts W.R."/>
            <person name="Alverson A.J."/>
        </authorList>
    </citation>
    <scope>NUCLEOTIDE SEQUENCE [LARGE SCALE GENOMIC DNA]</scope>
    <source>
        <strain evidence="2 3">AJA010-31</strain>
    </source>
</reference>
<feature type="region of interest" description="Disordered" evidence="1">
    <location>
        <begin position="1"/>
        <end position="46"/>
    </location>
</feature>
<evidence type="ECO:0000313" key="3">
    <source>
        <dbReference type="Proteomes" id="UP001530400"/>
    </source>
</evidence>
<evidence type="ECO:0000256" key="1">
    <source>
        <dbReference type="SAM" id="MobiDB-lite"/>
    </source>
</evidence>
<protein>
    <submittedName>
        <fullName evidence="2">Uncharacterized protein</fullName>
    </submittedName>
</protein>
<sequence>MIRASLRRLATPPKPSGSDYAYRAVSRSDLQSSTPPTPSSSAPEESLMPWNGWFSSFLASKLGPARYDSLRRLILYRPDDNTGMEQMPRPNTKLSLSDQDPELVHKFRQPSPGSQPPVSLDRDTDPSFGNAADDPYNVSYYKRDTGRRYTSDPASSHRDIEAIKLALLPSDDPRVQEAKEEFNKGPGSSVGNKGMFATGKTTYDPSGLRATMSTSWEATEKSLDENMPNHLPTPVWAKSVESENEVYKWYVERDLPVPMGGVGFGTVPTRARIARW</sequence>
<keyword evidence="3" id="KW-1185">Reference proteome</keyword>
<feature type="region of interest" description="Disordered" evidence="1">
    <location>
        <begin position="180"/>
        <end position="208"/>
    </location>
</feature>
<evidence type="ECO:0000313" key="2">
    <source>
        <dbReference type="EMBL" id="KAL3772848.1"/>
    </source>
</evidence>
<accession>A0ABD3N9S8</accession>
<proteinExistence type="predicted"/>
<organism evidence="2 3">
    <name type="scientific">Cyclotella atomus</name>
    <dbReference type="NCBI Taxonomy" id="382360"/>
    <lineage>
        <taxon>Eukaryota</taxon>
        <taxon>Sar</taxon>
        <taxon>Stramenopiles</taxon>
        <taxon>Ochrophyta</taxon>
        <taxon>Bacillariophyta</taxon>
        <taxon>Coscinodiscophyceae</taxon>
        <taxon>Thalassiosirophycidae</taxon>
        <taxon>Stephanodiscales</taxon>
        <taxon>Stephanodiscaceae</taxon>
        <taxon>Cyclotella</taxon>
    </lineage>
</organism>